<proteinExistence type="inferred from homology"/>
<comment type="subcellular location">
    <subcellularLocation>
        <location evidence="1">Endoplasmic reticulum membrane</location>
        <topology evidence="1">Multi-pass membrane protein</topology>
    </subcellularLocation>
</comment>
<reference evidence="13 14" key="1">
    <citation type="submission" date="2022-12" db="EMBL/GenBank/DDBJ databases">
        <title>Chromosome-level genome of Tegillarca granosa.</title>
        <authorList>
            <person name="Kim J."/>
        </authorList>
    </citation>
    <scope>NUCLEOTIDE SEQUENCE [LARGE SCALE GENOMIC DNA]</scope>
    <source>
        <strain evidence="13">Teg-2019</strain>
        <tissue evidence="13">Adductor muscle</tissue>
    </source>
</reference>
<keyword evidence="7" id="KW-0653">Protein transport</keyword>
<evidence type="ECO:0000259" key="12">
    <source>
        <dbReference type="Pfam" id="PF07819"/>
    </source>
</evidence>
<organism evidence="13 14">
    <name type="scientific">Tegillarca granosa</name>
    <name type="common">Malaysian cockle</name>
    <name type="synonym">Anadara granosa</name>
    <dbReference type="NCBI Taxonomy" id="220873"/>
    <lineage>
        <taxon>Eukaryota</taxon>
        <taxon>Metazoa</taxon>
        <taxon>Spiralia</taxon>
        <taxon>Lophotrochozoa</taxon>
        <taxon>Mollusca</taxon>
        <taxon>Bivalvia</taxon>
        <taxon>Autobranchia</taxon>
        <taxon>Pteriomorphia</taxon>
        <taxon>Arcoida</taxon>
        <taxon>Arcoidea</taxon>
        <taxon>Arcidae</taxon>
        <taxon>Tegillarca</taxon>
    </lineage>
</organism>
<dbReference type="Pfam" id="PF07819">
    <property type="entry name" value="PGAP1"/>
    <property type="match status" value="2"/>
</dbReference>
<evidence type="ECO:0000256" key="10">
    <source>
        <dbReference type="ARBA" id="ARBA00032168"/>
    </source>
</evidence>
<evidence type="ECO:0000256" key="2">
    <source>
        <dbReference type="ARBA" id="ARBA00006931"/>
    </source>
</evidence>
<dbReference type="Proteomes" id="UP001217089">
    <property type="component" value="Unassembled WGS sequence"/>
</dbReference>
<keyword evidence="4 11" id="KW-0812">Transmembrane</keyword>
<protein>
    <recommendedName>
        <fullName evidence="10">Post-GPI attachment to proteins factor 1</fullName>
    </recommendedName>
</protein>
<evidence type="ECO:0000256" key="3">
    <source>
        <dbReference type="ARBA" id="ARBA00022448"/>
    </source>
</evidence>
<comment type="similarity">
    <text evidence="2">Belongs to the GPI inositol-deacylase family.</text>
</comment>
<dbReference type="InterPro" id="IPR012908">
    <property type="entry name" value="PGAP1-ab_dom-like"/>
</dbReference>
<evidence type="ECO:0000256" key="4">
    <source>
        <dbReference type="ARBA" id="ARBA00022692"/>
    </source>
</evidence>
<dbReference type="SUPFAM" id="SSF53474">
    <property type="entry name" value="alpha/beta-Hydrolases"/>
    <property type="match status" value="1"/>
</dbReference>
<name>A0ABQ9FPG9_TEGGR</name>
<evidence type="ECO:0000313" key="13">
    <source>
        <dbReference type="EMBL" id="KAJ8319164.1"/>
    </source>
</evidence>
<keyword evidence="3" id="KW-0813">Transport</keyword>
<feature type="domain" description="GPI inositol-deacylase PGAP1-like alpha/beta" evidence="12">
    <location>
        <begin position="126"/>
        <end position="253"/>
    </location>
</feature>
<keyword evidence="6" id="KW-0256">Endoplasmic reticulum</keyword>
<evidence type="ECO:0000256" key="1">
    <source>
        <dbReference type="ARBA" id="ARBA00004477"/>
    </source>
</evidence>
<feature type="domain" description="GPI inositol-deacylase PGAP1-like alpha/beta" evidence="12">
    <location>
        <begin position="78"/>
        <end position="125"/>
    </location>
</feature>
<sequence>MTVLRATLSVLCIGVIVYGILDVLTNVENNKCYMTYMFQMPEYIRVPLGKKISKEFPRYGLYLYGEGQYADQIKNFKLSGIPVLFIPGNAGSYKQVRSLGSVALRKSEDERKPFHFNYFSVDLNEGGMIARALFTLPDFDQQLVNTIITQATPHQGPVIALDRHMSQFYDNVNGYWRKHSNTALKHVTVISTGGGYRDKLVRHAFTSLKGIVDPELSVSTSTMSVPNAWVSTDHLCAVWCKQMVMTTKRAMFDIIDPNTHQVIEDTGYRMAVFRHHFLSHSGPKQYDNSWTEEIVLDPKVEWSVKEEKLWEFARSKVIHLKLQEIKDMTHIVLIVPKTDLKIYMKE</sequence>
<evidence type="ECO:0000256" key="9">
    <source>
        <dbReference type="ARBA" id="ARBA00023136"/>
    </source>
</evidence>
<evidence type="ECO:0000256" key="7">
    <source>
        <dbReference type="ARBA" id="ARBA00022927"/>
    </source>
</evidence>
<keyword evidence="5" id="KW-0378">Hydrolase</keyword>
<dbReference type="EMBL" id="JARBDR010000214">
    <property type="protein sequence ID" value="KAJ8319164.1"/>
    <property type="molecule type" value="Genomic_DNA"/>
</dbReference>
<dbReference type="InterPro" id="IPR029058">
    <property type="entry name" value="AB_hydrolase_fold"/>
</dbReference>
<comment type="caution">
    <text evidence="13">The sequence shown here is derived from an EMBL/GenBank/DDBJ whole genome shotgun (WGS) entry which is preliminary data.</text>
</comment>
<feature type="transmembrane region" description="Helical" evidence="11">
    <location>
        <begin position="6"/>
        <end position="27"/>
    </location>
</feature>
<evidence type="ECO:0000256" key="5">
    <source>
        <dbReference type="ARBA" id="ARBA00022801"/>
    </source>
</evidence>
<evidence type="ECO:0000256" key="6">
    <source>
        <dbReference type="ARBA" id="ARBA00022824"/>
    </source>
</evidence>
<dbReference type="PANTHER" id="PTHR15495">
    <property type="entry name" value="NEGATIVE REGULATOR OF VESICLE FORMATION-RELATED"/>
    <property type="match status" value="1"/>
</dbReference>
<keyword evidence="8 11" id="KW-1133">Transmembrane helix</keyword>
<keyword evidence="14" id="KW-1185">Reference proteome</keyword>
<evidence type="ECO:0000313" key="14">
    <source>
        <dbReference type="Proteomes" id="UP001217089"/>
    </source>
</evidence>
<accession>A0ABQ9FPG9</accession>
<dbReference type="PANTHER" id="PTHR15495:SF7">
    <property type="entry name" value="GPI INOSITOL-DEACYLASE"/>
    <property type="match status" value="1"/>
</dbReference>
<keyword evidence="9 11" id="KW-0472">Membrane</keyword>
<dbReference type="InterPro" id="IPR039529">
    <property type="entry name" value="PGAP1/BST1"/>
</dbReference>
<gene>
    <name evidence="13" type="ORF">KUTeg_004255</name>
</gene>
<evidence type="ECO:0000256" key="8">
    <source>
        <dbReference type="ARBA" id="ARBA00022989"/>
    </source>
</evidence>
<evidence type="ECO:0000256" key="11">
    <source>
        <dbReference type="SAM" id="Phobius"/>
    </source>
</evidence>